<dbReference type="PANTHER" id="PTHR21022:SF19">
    <property type="entry name" value="PREPHENATE DEHYDRATASE-RELATED"/>
    <property type="match status" value="1"/>
</dbReference>
<dbReference type="CDD" id="cd13632">
    <property type="entry name" value="PBP2_Aa-PDT_like"/>
    <property type="match status" value="1"/>
</dbReference>
<protein>
    <recommendedName>
        <fullName evidence="3">Prephenate dehydratase</fullName>
        <ecNumber evidence="2">4.2.1.51</ecNumber>
    </recommendedName>
</protein>
<comment type="catalytic activity">
    <reaction evidence="8">
        <text>prephenate + H(+) = 3-phenylpyruvate + CO2 + H2O</text>
        <dbReference type="Rhea" id="RHEA:21648"/>
        <dbReference type="ChEBI" id="CHEBI:15377"/>
        <dbReference type="ChEBI" id="CHEBI:15378"/>
        <dbReference type="ChEBI" id="CHEBI:16526"/>
        <dbReference type="ChEBI" id="CHEBI:18005"/>
        <dbReference type="ChEBI" id="CHEBI:29934"/>
        <dbReference type="EC" id="4.2.1.51"/>
    </reaction>
</comment>
<reference evidence="12" key="1">
    <citation type="journal article" date="2019" name="Int. J. Syst. Evol. Microbiol.">
        <title>The Global Catalogue of Microorganisms (GCM) 10K type strain sequencing project: providing services to taxonomists for standard genome sequencing and annotation.</title>
        <authorList>
            <consortium name="The Broad Institute Genomics Platform"/>
            <consortium name="The Broad Institute Genome Sequencing Center for Infectious Disease"/>
            <person name="Wu L."/>
            <person name="Ma J."/>
        </authorList>
    </citation>
    <scope>NUCLEOTIDE SEQUENCE [LARGE SCALE GENOMIC DNA]</scope>
    <source>
        <strain evidence="12">JCM 18542</strain>
    </source>
</reference>
<name>A0ABP9C9X1_9ACTN</name>
<gene>
    <name evidence="11" type="primary">pheA</name>
    <name evidence="11" type="ORF">GCM10023353_04600</name>
</gene>
<dbReference type="InterPro" id="IPR045865">
    <property type="entry name" value="ACT-like_dom_sf"/>
</dbReference>
<dbReference type="PANTHER" id="PTHR21022">
    <property type="entry name" value="PREPHENATE DEHYDRATASE P PROTEIN"/>
    <property type="match status" value="1"/>
</dbReference>
<evidence type="ECO:0000256" key="7">
    <source>
        <dbReference type="ARBA" id="ARBA00023239"/>
    </source>
</evidence>
<evidence type="ECO:0000259" key="10">
    <source>
        <dbReference type="PROSITE" id="PS51671"/>
    </source>
</evidence>
<keyword evidence="6" id="KW-0584">Phenylalanine biosynthesis</keyword>
<feature type="domain" description="Prephenate dehydratase" evidence="9">
    <location>
        <begin position="85"/>
        <end position="272"/>
    </location>
</feature>
<evidence type="ECO:0000313" key="11">
    <source>
        <dbReference type="EMBL" id="GAA4804994.1"/>
    </source>
</evidence>
<evidence type="ECO:0000256" key="6">
    <source>
        <dbReference type="ARBA" id="ARBA00023222"/>
    </source>
</evidence>
<dbReference type="EMBL" id="BAABKQ010000001">
    <property type="protein sequence ID" value="GAA4804994.1"/>
    <property type="molecule type" value="Genomic_DNA"/>
</dbReference>
<dbReference type="Proteomes" id="UP001500839">
    <property type="component" value="Unassembled WGS sequence"/>
</dbReference>
<dbReference type="EC" id="4.2.1.51" evidence="2"/>
<proteinExistence type="predicted"/>
<dbReference type="InterPro" id="IPR001086">
    <property type="entry name" value="Preph_deHydtase"/>
</dbReference>
<organism evidence="11 12">
    <name type="scientific">Tomitella cavernea</name>
    <dbReference type="NCBI Taxonomy" id="1387982"/>
    <lineage>
        <taxon>Bacteria</taxon>
        <taxon>Bacillati</taxon>
        <taxon>Actinomycetota</taxon>
        <taxon>Actinomycetes</taxon>
        <taxon>Mycobacteriales</taxon>
        <taxon>Tomitella</taxon>
    </lineage>
</organism>
<dbReference type="Gene3D" id="3.30.70.260">
    <property type="match status" value="1"/>
</dbReference>
<evidence type="ECO:0000256" key="1">
    <source>
        <dbReference type="ARBA" id="ARBA00004741"/>
    </source>
</evidence>
<evidence type="ECO:0000256" key="4">
    <source>
        <dbReference type="ARBA" id="ARBA00022605"/>
    </source>
</evidence>
<keyword evidence="5" id="KW-0057">Aromatic amino acid biosynthesis</keyword>
<accession>A0ABP9C9X1</accession>
<dbReference type="SUPFAM" id="SSF55021">
    <property type="entry name" value="ACT-like"/>
    <property type="match status" value="1"/>
</dbReference>
<dbReference type="PROSITE" id="PS51671">
    <property type="entry name" value="ACT"/>
    <property type="match status" value="1"/>
</dbReference>
<dbReference type="Pfam" id="PF01842">
    <property type="entry name" value="ACT"/>
    <property type="match status" value="1"/>
</dbReference>
<feature type="domain" description="ACT" evidence="10">
    <location>
        <begin position="286"/>
        <end position="363"/>
    </location>
</feature>
<dbReference type="PROSITE" id="PS51171">
    <property type="entry name" value="PREPHENATE_DEHYDR_3"/>
    <property type="match status" value="1"/>
</dbReference>
<dbReference type="CDD" id="cd04905">
    <property type="entry name" value="ACT_CM-PDT"/>
    <property type="match status" value="1"/>
</dbReference>
<dbReference type="NCBIfam" id="NF008865">
    <property type="entry name" value="PRK11898.1"/>
    <property type="match status" value="1"/>
</dbReference>
<evidence type="ECO:0000256" key="3">
    <source>
        <dbReference type="ARBA" id="ARBA00021872"/>
    </source>
</evidence>
<evidence type="ECO:0000256" key="5">
    <source>
        <dbReference type="ARBA" id="ARBA00023141"/>
    </source>
</evidence>
<sequence length="392" mass="41459">MGAGGRLGDVVHLDRGRTVEPGDLYRAHRALLSGVGRAMVRTHRGCSAAQPYARGRPDGADFVSVLYVERSGLDPGGIGGSRPERVAYFGPSGTFTEAALSRFEDGGRLTELGAPGPVERLAADSQRAALDMVRSGAADLACVPIESSIDGPVLPTLDPLAEGTRLQIFAETELDIAFTIVARQDMTVADVQTIGAYPVAAAQVRQWLAARMPHARVVPASSNAGAAEDVAAGTVDAGVSTALAGERLGLQTLADGVVDVEGARTRFVLVGRPGPTPPRTGADRTGVFLYLPNEPGSLAQALMQFSIRGVDLTRIASRPTRSGLGNYYFQLDCTGHIDDTPVAEVLKALHRTTAEVRYLGSWPTSHTEGTPPPADRETVDWLERMRQGREAT</sequence>
<comment type="pathway">
    <text evidence="1">Amino-acid biosynthesis; L-phenylalanine biosynthesis; phenylpyruvate from prephenate: step 1/1.</text>
</comment>
<keyword evidence="4" id="KW-0028">Amino-acid biosynthesis</keyword>
<evidence type="ECO:0000259" key="9">
    <source>
        <dbReference type="PROSITE" id="PS51171"/>
    </source>
</evidence>
<evidence type="ECO:0000256" key="8">
    <source>
        <dbReference type="ARBA" id="ARBA00047848"/>
    </source>
</evidence>
<evidence type="ECO:0000256" key="2">
    <source>
        <dbReference type="ARBA" id="ARBA00013147"/>
    </source>
</evidence>
<dbReference type="SUPFAM" id="SSF53850">
    <property type="entry name" value="Periplasmic binding protein-like II"/>
    <property type="match status" value="1"/>
</dbReference>
<dbReference type="Pfam" id="PF00800">
    <property type="entry name" value="PDT"/>
    <property type="match status" value="1"/>
</dbReference>
<keyword evidence="7" id="KW-0456">Lyase</keyword>
<dbReference type="Gene3D" id="3.40.190.10">
    <property type="entry name" value="Periplasmic binding protein-like II"/>
    <property type="match status" value="2"/>
</dbReference>
<dbReference type="InterPro" id="IPR002912">
    <property type="entry name" value="ACT_dom"/>
</dbReference>
<keyword evidence="12" id="KW-1185">Reference proteome</keyword>
<comment type="caution">
    <text evidence="11">The sequence shown here is derived from an EMBL/GenBank/DDBJ whole genome shotgun (WGS) entry which is preliminary data.</text>
</comment>
<evidence type="ECO:0000313" key="12">
    <source>
        <dbReference type="Proteomes" id="UP001500839"/>
    </source>
</evidence>